<proteinExistence type="predicted"/>
<dbReference type="PANTHER" id="PTHR13246:SF1">
    <property type="entry name" value="CYTOSOLIC ENDO-BETA-N-ACETYLGLUCOSAMINIDASE"/>
    <property type="match status" value="1"/>
</dbReference>
<dbReference type="Proteomes" id="UP001163046">
    <property type="component" value="Unassembled WGS sequence"/>
</dbReference>
<dbReference type="InterPro" id="IPR032979">
    <property type="entry name" value="ENGase"/>
</dbReference>
<evidence type="ECO:0000313" key="2">
    <source>
        <dbReference type="EMBL" id="KAJ7372648.1"/>
    </source>
</evidence>
<evidence type="ECO:0000313" key="3">
    <source>
        <dbReference type="Proteomes" id="UP001163046"/>
    </source>
</evidence>
<accession>A0A9W9YZS5</accession>
<dbReference type="EMBL" id="MU826835">
    <property type="protein sequence ID" value="KAJ7372648.1"/>
    <property type="molecule type" value="Genomic_DNA"/>
</dbReference>
<organism evidence="2 3">
    <name type="scientific">Desmophyllum pertusum</name>
    <dbReference type="NCBI Taxonomy" id="174260"/>
    <lineage>
        <taxon>Eukaryota</taxon>
        <taxon>Metazoa</taxon>
        <taxon>Cnidaria</taxon>
        <taxon>Anthozoa</taxon>
        <taxon>Hexacorallia</taxon>
        <taxon>Scleractinia</taxon>
        <taxon>Caryophylliina</taxon>
        <taxon>Caryophylliidae</taxon>
        <taxon>Desmophyllum</taxon>
    </lineage>
</organism>
<dbReference type="InterPro" id="IPR057882">
    <property type="entry name" value="ENGase_C"/>
</dbReference>
<reference evidence="2" key="1">
    <citation type="submission" date="2023-01" db="EMBL/GenBank/DDBJ databases">
        <title>Genome assembly of the deep-sea coral Lophelia pertusa.</title>
        <authorList>
            <person name="Herrera S."/>
            <person name="Cordes E."/>
        </authorList>
    </citation>
    <scope>NUCLEOTIDE SEQUENCE</scope>
    <source>
        <strain evidence="2">USNM1676648</strain>
        <tissue evidence="2">Polyp</tissue>
    </source>
</reference>
<dbReference type="Pfam" id="PF25529">
    <property type="entry name" value="Ig_ENGASE1_C"/>
    <property type="match status" value="1"/>
</dbReference>
<dbReference type="OrthoDB" id="284473at2759"/>
<feature type="domain" description="Cytosolic endo-beta-N-acetylglucosaminidase C-terminal" evidence="1">
    <location>
        <begin position="259"/>
        <end position="365"/>
    </location>
</feature>
<name>A0A9W9YZS5_9CNID</name>
<dbReference type="AlphaFoldDB" id="A0A9W9YZS5"/>
<dbReference type="Gene3D" id="2.60.120.260">
    <property type="entry name" value="Galactose-binding domain-like"/>
    <property type="match status" value="1"/>
</dbReference>
<comment type="caution">
    <text evidence="2">The sequence shown here is derived from an EMBL/GenBank/DDBJ whole genome shotgun (WGS) entry which is preliminary data.</text>
</comment>
<dbReference type="GO" id="GO:0033925">
    <property type="term" value="F:mannosyl-glycoprotein endo-beta-N-acetylglucosaminidase activity"/>
    <property type="evidence" value="ECO:0007669"/>
    <property type="project" value="InterPro"/>
</dbReference>
<gene>
    <name evidence="2" type="ORF">OS493_017920</name>
</gene>
<keyword evidence="3" id="KW-1185">Reference proteome</keyword>
<evidence type="ECO:0000259" key="1">
    <source>
        <dbReference type="Pfam" id="PF25529"/>
    </source>
</evidence>
<dbReference type="PANTHER" id="PTHR13246">
    <property type="entry name" value="ENDO BETA N-ACETYLGLUCOSAMINIDASE"/>
    <property type="match status" value="1"/>
</dbReference>
<sequence>MSGLWKDCQHRGKVVLSEPWTNLSAQQYQPTFNNTFINPGTKGGLIITAVEYTMDEAYNGGGCQLITGHVNSTQEMSKGEVRLFKADLHITGPILVSFTFKLCPKDCMDVALQLQINTNTTKPTHLRLCPAVPDDQASSNTEDSDLSDQLIRRYGIPKSRTLTSSVFASPIGQEHYEMFEPLASTFHDSVQQAHGLKQEDKGMIPGVHGVHYLLAEKHLMGCTVQEIRVICAVSPGAKSTGAFKLHLGEMKILDPQVLKQPLALARNIRCLDKVWKSADKEYLLTLTLMWHCPISDGQVDEPAHYNIFRVTDDVDEFLGQAFVEAYRVCQMPVSKTCSSVEFVVQIVTRSGLKKPLGECGRFKLKW</sequence>
<protein>
    <recommendedName>
        <fullName evidence="1">Cytosolic endo-beta-N-acetylglucosaminidase C-terminal domain-containing protein</fullName>
    </recommendedName>
</protein>